<proteinExistence type="predicted"/>
<dbReference type="Proteomes" id="UP000596742">
    <property type="component" value="Unassembled WGS sequence"/>
</dbReference>
<dbReference type="InterPro" id="IPR002035">
    <property type="entry name" value="VWF_A"/>
</dbReference>
<dbReference type="OrthoDB" id="6119729at2759"/>
<dbReference type="CDD" id="cd01450">
    <property type="entry name" value="vWFA_subfamily_ECM"/>
    <property type="match status" value="1"/>
</dbReference>
<dbReference type="PANTHER" id="PTHR24020:SF20">
    <property type="entry name" value="PH DOMAIN-CONTAINING PROTEIN"/>
    <property type="match status" value="1"/>
</dbReference>
<feature type="domain" description="VWFA" evidence="1">
    <location>
        <begin position="1"/>
        <end position="156"/>
    </location>
</feature>
<name>A0A8B6D0D8_MYTGA</name>
<accession>A0A8B6D0D8</accession>
<protein>
    <recommendedName>
        <fullName evidence="1">VWFA domain-containing protein</fullName>
    </recommendedName>
</protein>
<dbReference type="EMBL" id="UYJE01002654">
    <property type="protein sequence ID" value="VDI12530.1"/>
    <property type="molecule type" value="Genomic_DNA"/>
</dbReference>
<evidence type="ECO:0000259" key="1">
    <source>
        <dbReference type="PROSITE" id="PS50234"/>
    </source>
</evidence>
<dbReference type="InterPro" id="IPR050525">
    <property type="entry name" value="ECM_Assembly_Org"/>
</dbReference>
<sequence length="247" mass="26927">MKEFLVNIVKRFDVGQNAAQFAAICFGTNTKDHFFLKEHPTKQSVIDAINAFNPGQRGSTFTGKGLERIRNEYFKAANGGGRPSVTKVIIVLTDGVSSDKPIPIANKLKSEKVYIFGVGVGNGINLNEISKIASGPDYVNLVDDFLGLKTTVVQKIAEKICTNIVPANNKNGENSDKNSDSKDSRYGQVPIRIDLSIPIMLSQNVGQVPEDAVSKKGYYAQLGHAAKYPYKAGTYNHIPVKDPKSSY</sequence>
<dbReference type="PANTHER" id="PTHR24020">
    <property type="entry name" value="COLLAGEN ALPHA"/>
    <property type="match status" value="1"/>
</dbReference>
<dbReference type="Pfam" id="PF00092">
    <property type="entry name" value="VWA"/>
    <property type="match status" value="1"/>
</dbReference>
<reference evidence="2" key="1">
    <citation type="submission" date="2018-11" db="EMBL/GenBank/DDBJ databases">
        <authorList>
            <person name="Alioto T."/>
            <person name="Alioto T."/>
        </authorList>
    </citation>
    <scope>NUCLEOTIDE SEQUENCE</scope>
</reference>
<gene>
    <name evidence="2" type="ORF">MGAL_10B052628</name>
</gene>
<dbReference type="SMART" id="SM00327">
    <property type="entry name" value="VWA"/>
    <property type="match status" value="1"/>
</dbReference>
<dbReference type="Gene3D" id="3.40.50.410">
    <property type="entry name" value="von Willebrand factor, type A domain"/>
    <property type="match status" value="1"/>
</dbReference>
<dbReference type="InterPro" id="IPR036465">
    <property type="entry name" value="vWFA_dom_sf"/>
</dbReference>
<evidence type="ECO:0000313" key="2">
    <source>
        <dbReference type="EMBL" id="VDI12530.1"/>
    </source>
</evidence>
<evidence type="ECO:0000313" key="3">
    <source>
        <dbReference type="Proteomes" id="UP000596742"/>
    </source>
</evidence>
<organism evidence="2 3">
    <name type="scientific">Mytilus galloprovincialis</name>
    <name type="common">Mediterranean mussel</name>
    <dbReference type="NCBI Taxonomy" id="29158"/>
    <lineage>
        <taxon>Eukaryota</taxon>
        <taxon>Metazoa</taxon>
        <taxon>Spiralia</taxon>
        <taxon>Lophotrochozoa</taxon>
        <taxon>Mollusca</taxon>
        <taxon>Bivalvia</taxon>
        <taxon>Autobranchia</taxon>
        <taxon>Pteriomorphia</taxon>
        <taxon>Mytilida</taxon>
        <taxon>Mytiloidea</taxon>
        <taxon>Mytilidae</taxon>
        <taxon>Mytilinae</taxon>
        <taxon>Mytilus</taxon>
    </lineage>
</organism>
<comment type="caution">
    <text evidence="2">The sequence shown here is derived from an EMBL/GenBank/DDBJ whole genome shotgun (WGS) entry which is preliminary data.</text>
</comment>
<dbReference type="AlphaFoldDB" id="A0A8B6D0D8"/>
<dbReference type="PROSITE" id="PS50234">
    <property type="entry name" value="VWFA"/>
    <property type="match status" value="1"/>
</dbReference>
<keyword evidence="3" id="KW-1185">Reference proteome</keyword>
<dbReference type="SUPFAM" id="SSF53300">
    <property type="entry name" value="vWA-like"/>
    <property type="match status" value="1"/>
</dbReference>